<evidence type="ECO:0000259" key="2">
    <source>
        <dbReference type="PROSITE" id="PS50897"/>
    </source>
</evidence>
<gene>
    <name evidence="4" type="primary">LOC104707233</name>
</gene>
<dbReference type="InterPro" id="IPR043136">
    <property type="entry name" value="B30.2/SPRY_sf"/>
</dbReference>
<dbReference type="PROSITE" id="PS50897">
    <property type="entry name" value="CTLH"/>
    <property type="match status" value="1"/>
</dbReference>
<dbReference type="GeneID" id="104707233"/>
<organism evidence="3 4">
    <name type="scientific">Camelina sativa</name>
    <name type="common">False flax</name>
    <name type="synonym">Myagrum sativum</name>
    <dbReference type="NCBI Taxonomy" id="90675"/>
    <lineage>
        <taxon>Eukaryota</taxon>
        <taxon>Viridiplantae</taxon>
        <taxon>Streptophyta</taxon>
        <taxon>Embryophyta</taxon>
        <taxon>Tracheophyta</taxon>
        <taxon>Spermatophyta</taxon>
        <taxon>Magnoliopsida</taxon>
        <taxon>eudicotyledons</taxon>
        <taxon>Gunneridae</taxon>
        <taxon>Pentapetalae</taxon>
        <taxon>rosids</taxon>
        <taxon>malvids</taxon>
        <taxon>Brassicales</taxon>
        <taxon>Brassicaceae</taxon>
        <taxon>Camelineae</taxon>
        <taxon>Camelina</taxon>
    </lineage>
</organism>
<proteinExistence type="predicted"/>
<dbReference type="InterPro" id="IPR044736">
    <property type="entry name" value="Gid1/RanBPM/SPLA_SPRY"/>
</dbReference>
<dbReference type="Gene3D" id="2.60.120.920">
    <property type="match status" value="1"/>
</dbReference>
<feature type="domain" description="B30.2/SPRY" evidence="1">
    <location>
        <begin position="1"/>
        <end position="179"/>
    </location>
</feature>
<dbReference type="Pfam" id="PF00622">
    <property type="entry name" value="SPRY"/>
    <property type="match status" value="1"/>
</dbReference>
<dbReference type="PANTHER" id="PTHR12864">
    <property type="entry name" value="RAN BINDING PROTEIN 9-RELATED"/>
    <property type="match status" value="1"/>
</dbReference>
<dbReference type="InterPro" id="IPR003877">
    <property type="entry name" value="SPRY_dom"/>
</dbReference>
<dbReference type="PROSITE" id="PS50188">
    <property type="entry name" value="B302_SPRY"/>
    <property type="match status" value="1"/>
</dbReference>
<accession>A0ABM1QBG3</accession>
<reference evidence="3" key="1">
    <citation type="journal article" date="2014" name="Nat. Commun.">
        <title>The emerging biofuel crop Camelina sativa retains a highly undifferentiated hexaploid genome structure.</title>
        <authorList>
            <person name="Kagale S."/>
            <person name="Koh C."/>
            <person name="Nixon J."/>
            <person name="Bollina V."/>
            <person name="Clarke W.E."/>
            <person name="Tuteja R."/>
            <person name="Spillane C."/>
            <person name="Robinson S.J."/>
            <person name="Links M.G."/>
            <person name="Clarke C."/>
            <person name="Higgins E.E."/>
            <person name="Huebert T."/>
            <person name="Sharpe A.G."/>
            <person name="Parkin I.A."/>
        </authorList>
    </citation>
    <scope>NUCLEOTIDE SEQUENCE [LARGE SCALE GENOMIC DNA]</scope>
    <source>
        <strain evidence="3">cv. DH55</strain>
    </source>
</reference>
<dbReference type="CDD" id="cd12885">
    <property type="entry name" value="SPRY_RanBP_like"/>
    <property type="match status" value="1"/>
</dbReference>
<dbReference type="RefSeq" id="XP_019084101.1">
    <property type="nucleotide sequence ID" value="XM_019228556.1"/>
</dbReference>
<feature type="domain" description="CTLH" evidence="2">
    <location>
        <begin position="250"/>
        <end position="307"/>
    </location>
</feature>
<dbReference type="InterPro" id="IPR013320">
    <property type="entry name" value="ConA-like_dom_sf"/>
</dbReference>
<dbReference type="InterPro" id="IPR024964">
    <property type="entry name" value="CTLH/CRA"/>
</dbReference>
<dbReference type="Proteomes" id="UP000694864">
    <property type="component" value="Chromosome 8"/>
</dbReference>
<protein>
    <submittedName>
        <fullName evidence="4">Ran-binding protein 10-like</fullName>
    </submittedName>
</protein>
<dbReference type="PROSITE" id="PS50896">
    <property type="entry name" value="LISH"/>
    <property type="match status" value="1"/>
</dbReference>
<keyword evidence="3" id="KW-1185">Reference proteome</keyword>
<reference evidence="4" key="2">
    <citation type="submission" date="2025-08" db="UniProtKB">
        <authorList>
            <consortium name="RefSeq"/>
        </authorList>
    </citation>
    <scope>IDENTIFICATION</scope>
    <source>
        <tissue evidence="4">Leaf</tissue>
    </source>
</reference>
<dbReference type="Pfam" id="PF10607">
    <property type="entry name" value="CTLH"/>
    <property type="match status" value="1"/>
</dbReference>
<name>A0ABM1QBG3_CAMSA</name>
<dbReference type="InterPro" id="IPR006594">
    <property type="entry name" value="LisH"/>
</dbReference>
<dbReference type="SMART" id="SM00668">
    <property type="entry name" value="CTLH"/>
    <property type="match status" value="1"/>
</dbReference>
<dbReference type="InterPro" id="IPR050618">
    <property type="entry name" value="Ubq-SigPath_Reg"/>
</dbReference>
<evidence type="ECO:0000313" key="3">
    <source>
        <dbReference type="Proteomes" id="UP000694864"/>
    </source>
</evidence>
<dbReference type="SUPFAM" id="SSF49899">
    <property type="entry name" value="Concanavalin A-like lectins/glucanases"/>
    <property type="match status" value="1"/>
</dbReference>
<evidence type="ECO:0000313" key="4">
    <source>
        <dbReference type="RefSeq" id="XP_019084101.1"/>
    </source>
</evidence>
<dbReference type="SMART" id="SM00449">
    <property type="entry name" value="SPRY"/>
    <property type="match status" value="1"/>
</dbReference>
<dbReference type="InterPro" id="IPR001870">
    <property type="entry name" value="B30.2/SPRY"/>
</dbReference>
<sequence length="392" mass="43944">MESEDLELYDIGGAMEEEKRPGELLAVGRSDEIAGDYLTVKHTGPDNGERFFQAENPAPRNRIAYNFEALIKHAGEKGEITIGFSKEHGREKGVEHYGYTSNTGVIYGQDDQDVVFGQTFTTNDIVGCGIDGVSHDIFFSKNGERVGSIRRQLSHPLYPTIALHNPNEEVSVNFGQMGFSFDFEKFEASLRDKKDMEIEKISLSRSISQGLVKTYLHHYGYEDSFRAFTLAASKVPPTDVAQEAGFDEYELHLRKHLRELIMTAEIDAASAELENRFPQLIEVGSEVYFVLVCQNIIELVRKGARAEANTYAKEKNLEDLRDSYQLKKLFDGCKALLECETVDAADLLGETHKARVADFINEAVLATNPQYNPTSLEQVLRQVGATCALYRC</sequence>
<evidence type="ECO:0000259" key="1">
    <source>
        <dbReference type="PROSITE" id="PS50188"/>
    </source>
</evidence>
<dbReference type="InterPro" id="IPR006595">
    <property type="entry name" value="CTLH_C"/>
</dbReference>